<sequence>MNSEASAPRLPTRPPHRHEQAKATLKEAFPDTDDAIIRAVLAASGFHIEPAFNALLGLNDPSVADELEQLHLSSAHPQTLSRESAQKQSEEDELCARRLAKRYQKYPASNRDRNSNRKPMTDRRAMPRSENRMYSYDKDNEDYSFLENDFPVLKDNFVRGFQSIKQRSMAWMDKVASKLEGSDEYEDDINEPPVYNKPFQNSASTATDLESAYEDIPPPTPARRSVRPDSKISLPPYEADPHMLNEKDFERLQLESTSSPVMGRSSLASTRKSVESSSSAFAGGQSLILDSNGAIESSNSAFALDDSDLESTYEEETGKKNSTASAKKERDENSRRKENTRDLESVSEEQYGPAPKIEQDSVKKDEKKGMTKNLDADETEAKSKDALTTSEKTEDNKEEKQPTTKDINENANTTTSAETENVEHEKKEDTSNSNEQPKSKNHTEEKAASSEKKH</sequence>
<dbReference type="InterPro" id="IPR041807">
    <property type="entry name" value="Cue5/Don1_CUE"/>
</dbReference>
<dbReference type="PANTHER" id="PTHR16461">
    <property type="entry name" value="TOLL-INTERACTING PROTEIN"/>
    <property type="match status" value="1"/>
</dbReference>
<feature type="compositionally biased region" description="Basic and acidic residues" evidence="1">
    <location>
        <begin position="357"/>
        <end position="369"/>
    </location>
</feature>
<feature type="domain" description="CUE" evidence="2">
    <location>
        <begin position="17"/>
        <end position="60"/>
    </location>
</feature>
<dbReference type="RefSeq" id="XP_013017566.1">
    <property type="nucleotide sequence ID" value="XM_013162112.1"/>
</dbReference>
<dbReference type="GO" id="GO:0006511">
    <property type="term" value="P:ubiquitin-dependent protein catabolic process"/>
    <property type="evidence" value="ECO:0007669"/>
    <property type="project" value="TreeGrafter"/>
</dbReference>
<feature type="compositionally biased region" description="Low complexity" evidence="1">
    <location>
        <begin position="409"/>
        <end position="419"/>
    </location>
</feature>
<feature type="compositionally biased region" description="Basic and acidic residues" evidence="1">
    <location>
        <begin position="421"/>
        <end position="430"/>
    </location>
</feature>
<proteinExistence type="predicted"/>
<dbReference type="OMA" id="PYEADPH"/>
<dbReference type="CDD" id="cd14372">
    <property type="entry name" value="CUE_Cue5p_like"/>
    <property type="match status" value="1"/>
</dbReference>
<dbReference type="PANTHER" id="PTHR16461:SF5">
    <property type="entry name" value="TOLL-INTERACTING PROTEIN"/>
    <property type="match status" value="1"/>
</dbReference>
<dbReference type="OrthoDB" id="9942608at2759"/>
<evidence type="ECO:0000256" key="1">
    <source>
        <dbReference type="SAM" id="MobiDB-lite"/>
    </source>
</evidence>
<gene>
    <name evidence="3" type="ORF">SOCG_03624</name>
</gene>
<evidence type="ECO:0000259" key="2">
    <source>
        <dbReference type="PROSITE" id="PS51140"/>
    </source>
</evidence>
<feature type="compositionally biased region" description="Basic and acidic residues" evidence="1">
    <location>
        <begin position="437"/>
        <end position="454"/>
    </location>
</feature>
<dbReference type="InterPro" id="IPR003892">
    <property type="entry name" value="CUE"/>
</dbReference>
<keyword evidence="4" id="KW-1185">Reference proteome</keyword>
<feature type="region of interest" description="Disordered" evidence="1">
    <location>
        <begin position="101"/>
        <end position="134"/>
    </location>
</feature>
<evidence type="ECO:0000313" key="3">
    <source>
        <dbReference type="EMBL" id="EPX74415.1"/>
    </source>
</evidence>
<accession>S9R859</accession>
<dbReference type="InterPro" id="IPR009060">
    <property type="entry name" value="UBA-like_sf"/>
</dbReference>
<dbReference type="PROSITE" id="PS51140">
    <property type="entry name" value="CUE"/>
    <property type="match status" value="1"/>
</dbReference>
<feature type="compositionally biased region" description="Polar residues" evidence="1">
    <location>
        <begin position="198"/>
        <end position="208"/>
    </location>
</feature>
<dbReference type="GeneID" id="25032596"/>
<name>S9R859_SCHOY</name>
<feature type="compositionally biased region" description="Basic and acidic residues" evidence="1">
    <location>
        <begin position="326"/>
        <end position="344"/>
    </location>
</feature>
<organism evidence="3 4">
    <name type="scientific">Schizosaccharomyces octosporus (strain yFS286)</name>
    <name type="common">Fission yeast</name>
    <name type="synonym">Octosporomyces octosporus</name>
    <dbReference type="NCBI Taxonomy" id="483514"/>
    <lineage>
        <taxon>Eukaryota</taxon>
        <taxon>Fungi</taxon>
        <taxon>Dikarya</taxon>
        <taxon>Ascomycota</taxon>
        <taxon>Taphrinomycotina</taxon>
        <taxon>Schizosaccharomycetes</taxon>
        <taxon>Schizosaccharomycetales</taxon>
        <taxon>Schizosaccharomycetaceae</taxon>
        <taxon>Schizosaccharomyces</taxon>
    </lineage>
</organism>
<dbReference type="eggNOG" id="KOG0504">
    <property type="taxonomic scope" value="Eukaryota"/>
</dbReference>
<dbReference type="SMART" id="SM00546">
    <property type="entry name" value="CUE"/>
    <property type="match status" value="1"/>
</dbReference>
<dbReference type="Proteomes" id="UP000016088">
    <property type="component" value="Unassembled WGS sequence"/>
</dbReference>
<dbReference type="EMBL" id="KE503206">
    <property type="protein sequence ID" value="EPX74415.1"/>
    <property type="molecule type" value="Genomic_DNA"/>
</dbReference>
<dbReference type="AlphaFoldDB" id="S9R859"/>
<feature type="compositionally biased region" description="Polar residues" evidence="1">
    <location>
        <begin position="74"/>
        <end position="83"/>
    </location>
</feature>
<evidence type="ECO:0000313" key="4">
    <source>
        <dbReference type="Proteomes" id="UP000016088"/>
    </source>
</evidence>
<feature type="compositionally biased region" description="Basic and acidic residues" evidence="1">
    <location>
        <begin position="239"/>
        <end position="253"/>
    </location>
</feature>
<feature type="region of interest" description="Disordered" evidence="1">
    <location>
        <begin position="1"/>
        <end position="22"/>
    </location>
</feature>
<dbReference type="Gene3D" id="1.10.8.10">
    <property type="entry name" value="DNA helicase RuvA subunit, C-terminal domain"/>
    <property type="match status" value="1"/>
</dbReference>
<dbReference type="HOGENOM" id="CLU_034772_0_0_1"/>
<dbReference type="SUPFAM" id="SSF46934">
    <property type="entry name" value="UBA-like"/>
    <property type="match status" value="1"/>
</dbReference>
<feature type="compositionally biased region" description="Basic and acidic residues" evidence="1">
    <location>
        <begin position="110"/>
        <end position="134"/>
    </location>
</feature>
<reference evidence="3 4" key="1">
    <citation type="journal article" date="2011" name="Science">
        <title>Comparative functional genomics of the fission yeasts.</title>
        <authorList>
            <person name="Rhind N."/>
            <person name="Chen Z."/>
            <person name="Yassour M."/>
            <person name="Thompson D.A."/>
            <person name="Haas B.J."/>
            <person name="Habib N."/>
            <person name="Wapinski I."/>
            <person name="Roy S."/>
            <person name="Lin M.F."/>
            <person name="Heiman D.I."/>
            <person name="Young S.K."/>
            <person name="Furuya K."/>
            <person name="Guo Y."/>
            <person name="Pidoux A."/>
            <person name="Chen H.M."/>
            <person name="Robbertse B."/>
            <person name="Goldberg J.M."/>
            <person name="Aoki K."/>
            <person name="Bayne E.H."/>
            <person name="Berlin A.M."/>
            <person name="Desjardins C.A."/>
            <person name="Dobbs E."/>
            <person name="Dukaj L."/>
            <person name="Fan L."/>
            <person name="FitzGerald M.G."/>
            <person name="French C."/>
            <person name="Gujja S."/>
            <person name="Hansen K."/>
            <person name="Keifenheim D."/>
            <person name="Levin J.Z."/>
            <person name="Mosher R.A."/>
            <person name="Mueller C.A."/>
            <person name="Pfiffner J."/>
            <person name="Priest M."/>
            <person name="Russ C."/>
            <person name="Smialowska A."/>
            <person name="Swoboda P."/>
            <person name="Sykes S.M."/>
            <person name="Vaughn M."/>
            <person name="Vengrova S."/>
            <person name="Yoder R."/>
            <person name="Zeng Q."/>
            <person name="Allshire R."/>
            <person name="Baulcombe D."/>
            <person name="Birren B.W."/>
            <person name="Brown W."/>
            <person name="Ekwall K."/>
            <person name="Kellis M."/>
            <person name="Leatherwood J."/>
            <person name="Levin H."/>
            <person name="Margalit H."/>
            <person name="Martienssen R."/>
            <person name="Nieduszynski C.A."/>
            <person name="Spatafora J.W."/>
            <person name="Friedman N."/>
            <person name="Dalgaard J.Z."/>
            <person name="Baumann P."/>
            <person name="Niki H."/>
            <person name="Regev A."/>
            <person name="Nusbaum C."/>
        </authorList>
    </citation>
    <scope>NUCLEOTIDE SEQUENCE [LARGE SCALE GENOMIC DNA]</scope>
    <source>
        <strain evidence="4">yFS286</strain>
    </source>
</reference>
<feature type="compositionally biased region" description="Acidic residues" evidence="1">
    <location>
        <begin position="305"/>
        <end position="315"/>
    </location>
</feature>
<dbReference type="FunFam" id="1.10.8.10:FF:000064">
    <property type="entry name" value="Similar to CUE domain-containing protein"/>
    <property type="match status" value="1"/>
</dbReference>
<feature type="region of interest" description="Disordered" evidence="1">
    <location>
        <begin position="301"/>
        <end position="454"/>
    </location>
</feature>
<feature type="compositionally biased region" description="Basic and acidic residues" evidence="1">
    <location>
        <begin position="379"/>
        <end position="408"/>
    </location>
</feature>
<feature type="region of interest" description="Disordered" evidence="1">
    <location>
        <begin position="74"/>
        <end position="93"/>
    </location>
</feature>
<dbReference type="GO" id="GO:0005737">
    <property type="term" value="C:cytoplasm"/>
    <property type="evidence" value="ECO:0007669"/>
    <property type="project" value="TreeGrafter"/>
</dbReference>
<feature type="region of interest" description="Disordered" evidence="1">
    <location>
        <begin position="184"/>
        <end position="282"/>
    </location>
</feature>
<dbReference type="GO" id="GO:0043130">
    <property type="term" value="F:ubiquitin binding"/>
    <property type="evidence" value="ECO:0007669"/>
    <property type="project" value="InterPro"/>
</dbReference>
<dbReference type="VEuPathDB" id="FungiDB:SOCG_03624"/>
<protein>
    <submittedName>
        <fullName evidence="3">CUE domain-containing protein</fullName>
    </submittedName>
</protein>
<dbReference type="GO" id="GO:0031624">
    <property type="term" value="F:ubiquitin conjugating enzyme binding"/>
    <property type="evidence" value="ECO:0007669"/>
    <property type="project" value="TreeGrafter"/>
</dbReference>
<feature type="compositionally biased region" description="Polar residues" evidence="1">
    <location>
        <begin position="254"/>
        <end position="280"/>
    </location>
</feature>
<dbReference type="Pfam" id="PF02845">
    <property type="entry name" value="CUE"/>
    <property type="match status" value="1"/>
</dbReference>